<evidence type="ECO:0000313" key="15">
    <source>
        <dbReference type="Proteomes" id="UP000236319"/>
    </source>
</evidence>
<dbReference type="Pfam" id="PF13639">
    <property type="entry name" value="zf-RING_2"/>
    <property type="match status" value="1"/>
</dbReference>
<keyword evidence="15" id="KW-1185">Reference proteome</keyword>
<dbReference type="GO" id="GO:0006289">
    <property type="term" value="P:nucleotide-excision repair"/>
    <property type="evidence" value="ECO:0007669"/>
    <property type="project" value="TreeGrafter"/>
</dbReference>
<accession>A0A2H6K6Q7</accession>
<evidence type="ECO:0000256" key="3">
    <source>
        <dbReference type="ARBA" id="ARBA00022801"/>
    </source>
</evidence>
<dbReference type="InterPro" id="IPR003034">
    <property type="entry name" value="SAP_dom"/>
</dbReference>
<dbReference type="CDD" id="cd18793">
    <property type="entry name" value="SF2_C_SNF"/>
    <property type="match status" value="1"/>
</dbReference>
<dbReference type="PROSITE" id="PS50064">
    <property type="entry name" value="ZF_PARP_2"/>
    <property type="match status" value="1"/>
</dbReference>
<feature type="region of interest" description="Disordered" evidence="8">
    <location>
        <begin position="346"/>
        <end position="399"/>
    </location>
</feature>
<dbReference type="SUPFAM" id="SSF57850">
    <property type="entry name" value="RING/U-box"/>
    <property type="match status" value="1"/>
</dbReference>
<dbReference type="InterPro" id="IPR013083">
    <property type="entry name" value="Znf_RING/FYVE/PHD"/>
</dbReference>
<keyword evidence="4" id="KW-0347">Helicase</keyword>
<evidence type="ECO:0000313" key="14">
    <source>
        <dbReference type="EMBL" id="GBE58671.1"/>
    </source>
</evidence>
<dbReference type="GO" id="GO:0008270">
    <property type="term" value="F:zinc ion binding"/>
    <property type="evidence" value="ECO:0007669"/>
    <property type="project" value="UniProtKB-KW"/>
</dbReference>
<dbReference type="SUPFAM" id="SSF52540">
    <property type="entry name" value="P-loop containing nucleoside triphosphate hydrolases"/>
    <property type="match status" value="3"/>
</dbReference>
<dbReference type="SMART" id="SM01197">
    <property type="entry name" value="FANCL_C"/>
    <property type="match status" value="1"/>
</dbReference>
<dbReference type="InterPro" id="IPR038718">
    <property type="entry name" value="SNF2-like_sf"/>
</dbReference>
<feature type="domain" description="SAP" evidence="11">
    <location>
        <begin position="653"/>
        <end position="687"/>
    </location>
</feature>
<name>A0A2H6K6Q7_9APIC</name>
<dbReference type="VEuPathDB" id="PiroplasmaDB:BOVATA_001640"/>
<feature type="domain" description="RING-type" evidence="10">
    <location>
        <begin position="1150"/>
        <end position="1201"/>
    </location>
</feature>
<feature type="domain" description="Helicase ATP-binding" evidence="12">
    <location>
        <begin position="853"/>
        <end position="958"/>
    </location>
</feature>
<evidence type="ECO:0000259" key="11">
    <source>
        <dbReference type="PROSITE" id="PS50800"/>
    </source>
</evidence>
<feature type="compositionally biased region" description="Low complexity" evidence="8">
    <location>
        <begin position="159"/>
        <end position="171"/>
    </location>
</feature>
<evidence type="ECO:0000256" key="7">
    <source>
        <dbReference type="PROSITE-ProRule" id="PRU00175"/>
    </source>
</evidence>
<dbReference type="PROSITE" id="PS50089">
    <property type="entry name" value="ZF_RING_2"/>
    <property type="match status" value="1"/>
</dbReference>
<evidence type="ECO:0000259" key="12">
    <source>
        <dbReference type="PROSITE" id="PS51192"/>
    </source>
</evidence>
<dbReference type="PROSITE" id="PS50800">
    <property type="entry name" value="SAP"/>
    <property type="match status" value="1"/>
</dbReference>
<keyword evidence="3" id="KW-0378">Hydrolase</keyword>
<keyword evidence="7" id="KW-0863">Zinc-finger</keyword>
<evidence type="ECO:0000259" key="10">
    <source>
        <dbReference type="PROSITE" id="PS50089"/>
    </source>
</evidence>
<dbReference type="RefSeq" id="XP_028864914.1">
    <property type="nucleotide sequence ID" value="XM_029009081.1"/>
</dbReference>
<dbReference type="PANTHER" id="PTHR45626">
    <property type="entry name" value="TRANSCRIPTION TERMINATION FACTOR 2-RELATED"/>
    <property type="match status" value="1"/>
</dbReference>
<feature type="region of interest" description="Disordered" evidence="8">
    <location>
        <begin position="791"/>
        <end position="811"/>
    </location>
</feature>
<dbReference type="Gene3D" id="3.30.40.10">
    <property type="entry name" value="Zinc/RING finger domain, C3HC4 (zinc finger)"/>
    <property type="match status" value="1"/>
</dbReference>
<evidence type="ECO:0000256" key="6">
    <source>
        <dbReference type="ARBA" id="ARBA00022840"/>
    </source>
</evidence>
<feature type="region of interest" description="Disordered" evidence="8">
    <location>
        <begin position="118"/>
        <end position="216"/>
    </location>
</feature>
<dbReference type="SUPFAM" id="SSF68906">
    <property type="entry name" value="SAP domain"/>
    <property type="match status" value="1"/>
</dbReference>
<dbReference type="InterPro" id="IPR000330">
    <property type="entry name" value="SNF2_N"/>
</dbReference>
<evidence type="ECO:0000259" key="9">
    <source>
        <dbReference type="PROSITE" id="PS50064"/>
    </source>
</evidence>
<dbReference type="PROSITE" id="PS51194">
    <property type="entry name" value="HELICASE_CTER"/>
    <property type="match status" value="1"/>
</dbReference>
<evidence type="ECO:0000256" key="2">
    <source>
        <dbReference type="ARBA" id="ARBA00022741"/>
    </source>
</evidence>
<proteinExistence type="predicted"/>
<dbReference type="InterPro" id="IPR001650">
    <property type="entry name" value="Helicase_C-like"/>
</dbReference>
<feature type="domain" description="Helicase C-terminal" evidence="13">
    <location>
        <begin position="1251"/>
        <end position="1410"/>
    </location>
</feature>
<keyword evidence="5" id="KW-0862">Zinc</keyword>
<dbReference type="Gene3D" id="3.40.50.300">
    <property type="entry name" value="P-loop containing nucleotide triphosphate hydrolases"/>
    <property type="match status" value="1"/>
</dbReference>
<feature type="compositionally biased region" description="Polar residues" evidence="8">
    <location>
        <begin position="353"/>
        <end position="375"/>
    </location>
</feature>
<keyword evidence="2" id="KW-0547">Nucleotide-binding</keyword>
<feature type="compositionally biased region" description="Basic and acidic residues" evidence="8">
    <location>
        <begin position="193"/>
        <end position="213"/>
    </location>
</feature>
<feature type="region of interest" description="Disordered" evidence="8">
    <location>
        <begin position="543"/>
        <end position="577"/>
    </location>
</feature>
<organism evidence="14 15">
    <name type="scientific">Babesia ovata</name>
    <dbReference type="NCBI Taxonomy" id="189622"/>
    <lineage>
        <taxon>Eukaryota</taxon>
        <taxon>Sar</taxon>
        <taxon>Alveolata</taxon>
        <taxon>Apicomplexa</taxon>
        <taxon>Aconoidasida</taxon>
        <taxon>Piroplasmida</taxon>
        <taxon>Babesiidae</taxon>
        <taxon>Babesia</taxon>
    </lineage>
</organism>
<dbReference type="InterPro" id="IPR027417">
    <property type="entry name" value="P-loop_NTPase"/>
</dbReference>
<dbReference type="InterPro" id="IPR014001">
    <property type="entry name" value="Helicase_ATP-bd"/>
</dbReference>
<dbReference type="PROSITE" id="PS51192">
    <property type="entry name" value="HELICASE_ATP_BIND_1"/>
    <property type="match status" value="1"/>
</dbReference>
<dbReference type="Pfam" id="PF00271">
    <property type="entry name" value="Helicase_C"/>
    <property type="match status" value="1"/>
</dbReference>
<dbReference type="GO" id="GO:0005634">
    <property type="term" value="C:nucleus"/>
    <property type="evidence" value="ECO:0007669"/>
    <property type="project" value="TreeGrafter"/>
</dbReference>
<keyword evidence="6" id="KW-0067">ATP-binding</keyword>
<dbReference type="GeneID" id="39872441"/>
<feature type="compositionally biased region" description="Basic and acidic residues" evidence="8">
    <location>
        <begin position="798"/>
        <end position="811"/>
    </location>
</feature>
<reference evidence="14 15" key="1">
    <citation type="journal article" date="2017" name="BMC Genomics">
        <title>Whole-genome assembly of Babesia ovata and comparative genomics between closely related pathogens.</title>
        <authorList>
            <person name="Yamagishi J."/>
            <person name="Asada M."/>
            <person name="Hakimi H."/>
            <person name="Tanaka T.Q."/>
            <person name="Sugimoto C."/>
            <person name="Kawazu S."/>
        </authorList>
    </citation>
    <scope>NUCLEOTIDE SEQUENCE [LARGE SCALE GENOMIC DNA]</scope>
    <source>
        <strain evidence="14 15">Miyake</strain>
    </source>
</reference>
<sequence>MADSSSLAAWHTPSNLLYVNCLLDVNSGEWMSPSTASHFKGKRKKDILKYKCIIRKHNRTAVECQKCQGTIGKNGVIVGIPVKSIRGPYGFISLWRHVNCAVPALVCILELNSLKSSQTTTQQDNVADTHKESEAASTSGEDSTAPGPKTRRGRKPKAEAATTNETETSSADAPNSGGAKTKGKNAKGKAAKTAKDEAADKDQSKGTDTKDEGTEQNDPLLAHLIEHAYGFDGLGALQKTIVTTIRAVMENPDELDEEFEIWDAVETATRIPKLETLPQPPELLVPLLPFQRDGVTWMYHQEKGPVKGGILADEMGMGKTIQTIALLIAAKRDALLAQQKSTAIEPGDKWAGKSTSTKRSVSNSKDTPEGESQVTYKPESKPDKKGKKEKKSDKKDSKNISMLNRRGCTLIVSPLAALLQWYNEIKSKVTDGYLSVLLYHGPHRKSLTHVLHEYDVVLTTYAIVEAEFRKVQNKKKVACEYCGRMYLHKTLVLHQRYFCGPTAVRTEKQRLSERKADSGSIVLKIHARLFPDIKKAVDEINAKKDESENEEEGEDDSSGSQKRQKVEVEEEEDAEDEGCYGAKLLKIEITDAFTTLGIPEDDVESALESLNSGVKGFLEQLKVLAEKSKIREMKQLGLLEIFGSSDELDMNLLKSTRVVELKSLLGQLGLSAFGSKAELINKVIVFINKMRRLSEHYSNALNTGKPTENGLPIGDVENRPNVDLHNVEVKLEVEESSIKKLVSRKKILDNEEVISDYDLTPSSLATKEAENAVSDGDEDDENHTLVRRRLRSGSTTRGKVENPDGDESRFDMKRGRESISNTTTKVKLEEGPSDEMADQLDVDENVTDIKVKVEPVNAISNVYKPLKGRIKREIVDQKNVKALSSASDETICEGSVLHEMVWDRIVIDEAHRIKTKSNSTSQAIIRLRSSGARWCLTGTPLQNRVGDVFSLISFLKMYPFAYNFCAKYGCNCECTEFSCSDFKYCDFCGHSRVLHYSYFNKRLLKPILNCGYSNEGQVAMKALHNDVLGKIMLRRTKAERAKDVNLPPMHVTIRRDALSDFERDFYEALYKQSAIKFDTYARSGTLLHNYAHIFDLLTRLRQAVDHPYLILYGPSSLAMKASSAPDPKTKAELEATVSESLPAAGNERSCGLCFDKLTDSDEFCTSNCKHSFHQPCLNDYLQSRPDDVTGDDNNVVTCPTCYAALTIKIRHTPQVEEYSPGRADSDAVPHGTSKHSILQHIKLSEFKSSTKIEALFAEISEILTTTTDKCLVFSQYCSMLELISFRLKTAQVQCAVLSGSTSLEARRNMLLEFNNNPNLRVMLISLKAGGEGLNLQIANRIFLMDPWWNPASELQAIQRAHRIGQTKPVYAVRFICKDTIEERIIELQEKKMIVFDATISSSSESMTKLSSEDLSFLFKR</sequence>
<dbReference type="InterPro" id="IPR001510">
    <property type="entry name" value="Znf_PARP"/>
</dbReference>
<feature type="domain" description="PARP-type" evidence="9">
    <location>
        <begin position="64"/>
        <end position="100"/>
    </location>
</feature>
<dbReference type="InterPro" id="IPR001841">
    <property type="entry name" value="Znf_RING"/>
</dbReference>
<evidence type="ECO:0000259" key="13">
    <source>
        <dbReference type="PROSITE" id="PS51194"/>
    </source>
</evidence>
<dbReference type="InterPro" id="IPR050628">
    <property type="entry name" value="SNF2_RAD54_helicase_TF"/>
</dbReference>
<dbReference type="SMART" id="SM00490">
    <property type="entry name" value="HELICc"/>
    <property type="match status" value="1"/>
</dbReference>
<protein>
    <submittedName>
        <fullName evidence="14">DNA repair protein</fullName>
    </submittedName>
</protein>
<evidence type="ECO:0000256" key="1">
    <source>
        <dbReference type="ARBA" id="ARBA00022723"/>
    </source>
</evidence>
<dbReference type="Proteomes" id="UP000236319">
    <property type="component" value="Unassembled WGS sequence"/>
</dbReference>
<gene>
    <name evidence="14" type="ORF">BOVATA_001640</name>
</gene>
<evidence type="ECO:0000256" key="4">
    <source>
        <dbReference type="ARBA" id="ARBA00022806"/>
    </source>
</evidence>
<dbReference type="PANTHER" id="PTHR45626:SF12">
    <property type="entry name" value="DNA REPAIR PROTEIN RAD16"/>
    <property type="match status" value="1"/>
</dbReference>
<dbReference type="SMART" id="SM00184">
    <property type="entry name" value="RING"/>
    <property type="match status" value="1"/>
</dbReference>
<dbReference type="Pfam" id="PF00176">
    <property type="entry name" value="SNF2-rel_dom"/>
    <property type="match status" value="2"/>
</dbReference>
<dbReference type="GO" id="GO:0016787">
    <property type="term" value="F:hydrolase activity"/>
    <property type="evidence" value="ECO:0007669"/>
    <property type="project" value="UniProtKB-KW"/>
</dbReference>
<feature type="compositionally biased region" description="Basic residues" evidence="8">
    <location>
        <begin position="181"/>
        <end position="192"/>
    </location>
</feature>
<comment type="caution">
    <text evidence="14">The sequence shown here is derived from an EMBL/GenBank/DDBJ whole genome shotgun (WGS) entry which is preliminary data.</text>
</comment>
<dbReference type="GO" id="GO:0003677">
    <property type="term" value="F:DNA binding"/>
    <property type="evidence" value="ECO:0007669"/>
    <property type="project" value="InterPro"/>
</dbReference>
<dbReference type="Gene3D" id="3.40.50.10810">
    <property type="entry name" value="Tandem AAA-ATPase domain"/>
    <property type="match status" value="3"/>
</dbReference>
<feature type="compositionally biased region" description="Acidic residues" evidence="8">
    <location>
        <begin position="547"/>
        <end position="557"/>
    </location>
</feature>
<dbReference type="InterPro" id="IPR036361">
    <property type="entry name" value="SAP_dom_sf"/>
</dbReference>
<evidence type="ECO:0000256" key="5">
    <source>
        <dbReference type="ARBA" id="ARBA00022833"/>
    </source>
</evidence>
<dbReference type="OrthoDB" id="448448at2759"/>
<dbReference type="GO" id="GO:0005524">
    <property type="term" value="F:ATP binding"/>
    <property type="evidence" value="ECO:0007669"/>
    <property type="project" value="UniProtKB-KW"/>
</dbReference>
<dbReference type="CDD" id="cd16448">
    <property type="entry name" value="RING-H2"/>
    <property type="match status" value="1"/>
</dbReference>
<evidence type="ECO:0000256" key="8">
    <source>
        <dbReference type="SAM" id="MobiDB-lite"/>
    </source>
</evidence>
<dbReference type="SMART" id="SM00487">
    <property type="entry name" value="DEXDc"/>
    <property type="match status" value="1"/>
</dbReference>
<dbReference type="EMBL" id="BDSA01000001">
    <property type="protein sequence ID" value="GBE58671.1"/>
    <property type="molecule type" value="Genomic_DNA"/>
</dbReference>
<feature type="compositionally biased region" description="Acidic residues" evidence="8">
    <location>
        <begin position="568"/>
        <end position="577"/>
    </location>
</feature>
<dbReference type="GO" id="GO:0004386">
    <property type="term" value="F:helicase activity"/>
    <property type="evidence" value="ECO:0007669"/>
    <property type="project" value="UniProtKB-KW"/>
</dbReference>
<dbReference type="GO" id="GO:0008094">
    <property type="term" value="F:ATP-dependent activity, acting on DNA"/>
    <property type="evidence" value="ECO:0007669"/>
    <property type="project" value="TreeGrafter"/>
</dbReference>
<keyword evidence="1" id="KW-0479">Metal-binding</keyword>
<dbReference type="InterPro" id="IPR049730">
    <property type="entry name" value="SNF2/RAD54-like_C"/>
</dbReference>